<sequence length="203" mass="23349">MEAKHIPGVPVQKKGAFHDTESKRSFESAELVANHFEILKNRFFSINRWKEYGGDLSADFRLFDCDGSYVERMPRKGDYIRIDIPGPGDIKAKGYDWVEVMQIDDRCYGDELERYLLVCRPSAVPQSNKEHIAHFYSRESSSSFIISRGIDYIKAGIYGRNEVPNISRTGFFGRIRNLLVSIGGFFQLTKIQWKTLADGFLDF</sequence>
<keyword evidence="2" id="KW-1185">Reference proteome</keyword>
<dbReference type="AlphaFoldDB" id="A0A3G8Y3X8"/>
<evidence type="ECO:0000313" key="1">
    <source>
        <dbReference type="EMBL" id="AZI39999.1"/>
    </source>
</evidence>
<gene>
    <name evidence="1" type="ORF">EIB74_08515</name>
</gene>
<dbReference type="RefSeq" id="WP_124802182.1">
    <property type="nucleotide sequence ID" value="NZ_CP034161.1"/>
</dbReference>
<dbReference type="Proteomes" id="UP000281810">
    <property type="component" value="Chromosome"/>
</dbReference>
<reference evidence="2" key="1">
    <citation type="submission" date="2018-11" db="EMBL/GenBank/DDBJ databases">
        <title>Proposal to divide the Flavobacteriaceae and reorganize its genera based on Amino Acid Identity values calculated from whole genome sequences.</title>
        <authorList>
            <person name="Nicholson A.C."/>
            <person name="Gulvik C.A."/>
            <person name="Whitney A.M."/>
            <person name="Humrighouse B.W."/>
            <person name="Bell M."/>
            <person name="Holmes B."/>
            <person name="Steigerwalt A.B."/>
            <person name="Villarma A."/>
            <person name="Sheth M."/>
            <person name="Batra D."/>
            <person name="Pryor J."/>
            <person name="Bernardet J.-F."/>
            <person name="Hugo C."/>
            <person name="Kampfer P."/>
            <person name="Newman J.D."/>
            <person name="McQuiston J.R."/>
        </authorList>
    </citation>
    <scope>NUCLEOTIDE SEQUENCE [LARGE SCALE GENOMIC DNA]</scope>
    <source>
        <strain evidence="2">F5649</strain>
    </source>
</reference>
<dbReference type="EMBL" id="CP034161">
    <property type="protein sequence ID" value="AZI39999.1"/>
    <property type="molecule type" value="Genomic_DNA"/>
</dbReference>
<name>A0A3G8Y3X8_9FLAO</name>
<accession>A0A3G8Y3X8</accession>
<dbReference type="OrthoDB" id="947646at2"/>
<proteinExistence type="predicted"/>
<protein>
    <submittedName>
        <fullName evidence="1">Uncharacterized protein</fullName>
    </submittedName>
</protein>
<organism evidence="1 2">
    <name type="scientific">Epilithonimonas vandammei</name>
    <dbReference type="NCBI Taxonomy" id="2487072"/>
    <lineage>
        <taxon>Bacteria</taxon>
        <taxon>Pseudomonadati</taxon>
        <taxon>Bacteroidota</taxon>
        <taxon>Flavobacteriia</taxon>
        <taxon>Flavobacteriales</taxon>
        <taxon>Weeksellaceae</taxon>
        <taxon>Chryseobacterium group</taxon>
        <taxon>Epilithonimonas</taxon>
    </lineage>
</organism>
<evidence type="ECO:0000313" key="2">
    <source>
        <dbReference type="Proteomes" id="UP000281810"/>
    </source>
</evidence>